<dbReference type="InterPro" id="IPR036603">
    <property type="entry name" value="RBP11-like"/>
</dbReference>
<dbReference type="OrthoDB" id="510325at2759"/>
<keyword evidence="1 4" id="KW-0240">DNA-directed RNA polymerase</keyword>
<organism evidence="4 5">
    <name type="scientific">Pseudoloma neurophilia</name>
    <dbReference type="NCBI Taxonomy" id="146866"/>
    <lineage>
        <taxon>Eukaryota</taxon>
        <taxon>Fungi</taxon>
        <taxon>Fungi incertae sedis</taxon>
        <taxon>Microsporidia</taxon>
        <taxon>Pseudoloma</taxon>
    </lineage>
</organism>
<dbReference type="VEuPathDB" id="MicrosporidiaDB:M153_4420001302"/>
<name>A0A0R0LXE4_9MICR</name>
<evidence type="ECO:0000313" key="4">
    <source>
        <dbReference type="EMBL" id="KRH93997.1"/>
    </source>
</evidence>
<sequence length="123" mass="14312">MSYSYRDPVKDAQSEFTSIEQHPKIKLIDENILQIADEDHTLMNILQHVIVENRKYHKPEQLNDNKFLAGYIIPHPSEKIVQFKVYGDDLFEVIERGLTDIEEMCLIAVENIIALRESSQPSE</sequence>
<keyword evidence="5" id="KW-1185">Reference proteome</keyword>
<gene>
    <name evidence="4" type="ORF">M153_4420001302</name>
</gene>
<evidence type="ECO:0000313" key="5">
    <source>
        <dbReference type="Proteomes" id="UP000051530"/>
    </source>
</evidence>
<evidence type="ECO:0000259" key="3">
    <source>
        <dbReference type="Pfam" id="PF13656"/>
    </source>
</evidence>
<dbReference type="Pfam" id="PF13656">
    <property type="entry name" value="RNA_pol_L_2"/>
    <property type="match status" value="1"/>
</dbReference>
<keyword evidence="2" id="KW-0804">Transcription</keyword>
<dbReference type="Proteomes" id="UP000051530">
    <property type="component" value="Unassembled WGS sequence"/>
</dbReference>
<feature type="domain" description="DNA-directed RNA polymerase RBP11-like dimerisation" evidence="3">
    <location>
        <begin position="32"/>
        <end position="105"/>
    </location>
</feature>
<accession>A0A0R0LXE4</accession>
<dbReference type="Gene3D" id="3.30.1360.10">
    <property type="entry name" value="RNA polymerase, RBP11-like subunit"/>
    <property type="match status" value="1"/>
</dbReference>
<dbReference type="EMBL" id="LGUB01000159">
    <property type="protein sequence ID" value="KRH93997.1"/>
    <property type="molecule type" value="Genomic_DNA"/>
</dbReference>
<dbReference type="GO" id="GO:0046983">
    <property type="term" value="F:protein dimerization activity"/>
    <property type="evidence" value="ECO:0007669"/>
    <property type="project" value="InterPro"/>
</dbReference>
<evidence type="ECO:0000256" key="1">
    <source>
        <dbReference type="ARBA" id="ARBA00022478"/>
    </source>
</evidence>
<reference evidence="4 5" key="1">
    <citation type="submission" date="2015-07" db="EMBL/GenBank/DDBJ databases">
        <title>The genome of Pseudoloma neurophilia, a relevant intracellular parasite of the zebrafish.</title>
        <authorList>
            <person name="Ndikumana S."/>
            <person name="Pelin A."/>
            <person name="Sanders J."/>
            <person name="Corradi N."/>
        </authorList>
    </citation>
    <scope>NUCLEOTIDE SEQUENCE [LARGE SCALE GENOMIC DNA]</scope>
    <source>
        <strain evidence="4 5">MK1</strain>
    </source>
</reference>
<dbReference type="InterPro" id="IPR009025">
    <property type="entry name" value="RBP11-like_dimer"/>
</dbReference>
<dbReference type="AlphaFoldDB" id="A0A0R0LXE4"/>
<dbReference type="SUPFAM" id="SSF55257">
    <property type="entry name" value="RBP11-like subunits of RNA polymerase"/>
    <property type="match status" value="1"/>
</dbReference>
<dbReference type="GO" id="GO:0006351">
    <property type="term" value="P:DNA-templated transcription"/>
    <property type="evidence" value="ECO:0007669"/>
    <property type="project" value="InterPro"/>
</dbReference>
<evidence type="ECO:0000256" key="2">
    <source>
        <dbReference type="ARBA" id="ARBA00023163"/>
    </source>
</evidence>
<protein>
    <submittedName>
        <fullName evidence="4">DNA-directed RNA polymerase, subunit L</fullName>
    </submittedName>
</protein>
<comment type="caution">
    <text evidence="4">The sequence shown here is derived from an EMBL/GenBank/DDBJ whole genome shotgun (WGS) entry which is preliminary data.</text>
</comment>
<dbReference type="GO" id="GO:0055029">
    <property type="term" value="C:nuclear DNA-directed RNA polymerase complex"/>
    <property type="evidence" value="ECO:0007669"/>
    <property type="project" value="UniProtKB-ARBA"/>
</dbReference>
<proteinExistence type="predicted"/>